<keyword evidence="3" id="KW-1185">Reference proteome</keyword>
<evidence type="ECO:0000313" key="2">
    <source>
        <dbReference type="EMBL" id="MDC7716710.1"/>
    </source>
</evidence>
<organism evidence="2 3">
    <name type="scientific">Vogesella aquatica</name>
    <dbReference type="NCBI Taxonomy" id="2984206"/>
    <lineage>
        <taxon>Bacteria</taxon>
        <taxon>Pseudomonadati</taxon>
        <taxon>Pseudomonadota</taxon>
        <taxon>Betaproteobacteria</taxon>
        <taxon>Neisseriales</taxon>
        <taxon>Chromobacteriaceae</taxon>
        <taxon>Vogesella</taxon>
    </lineage>
</organism>
<name>A0ABT5IVW7_9NEIS</name>
<dbReference type="Proteomes" id="UP001219956">
    <property type="component" value="Unassembled WGS sequence"/>
</dbReference>
<feature type="signal peptide" evidence="1">
    <location>
        <begin position="1"/>
        <end position="18"/>
    </location>
</feature>
<evidence type="ECO:0000256" key="1">
    <source>
        <dbReference type="SAM" id="SignalP"/>
    </source>
</evidence>
<feature type="chain" id="PRO_5047216379" description="Lipoprotein" evidence="1">
    <location>
        <begin position="19"/>
        <end position="303"/>
    </location>
</feature>
<reference evidence="2 3" key="1">
    <citation type="submission" date="2023-01" db="EMBL/GenBank/DDBJ databases">
        <title>Novel species of the genus Vogesella isolated from rivers.</title>
        <authorList>
            <person name="Lu H."/>
        </authorList>
    </citation>
    <scope>NUCLEOTIDE SEQUENCE [LARGE SCALE GENOMIC DNA]</scope>
    <source>
        <strain evidence="2 3">DC21W</strain>
    </source>
</reference>
<evidence type="ECO:0008006" key="4">
    <source>
        <dbReference type="Google" id="ProtNLM"/>
    </source>
</evidence>
<dbReference type="EMBL" id="JAQQLF010000006">
    <property type="protein sequence ID" value="MDC7716710.1"/>
    <property type="molecule type" value="Genomic_DNA"/>
</dbReference>
<sequence>MKPAILPMIIALSLSACGSLNPSIDYLRNPAVDAKYSWTYTDDTPAGRQPDRLSAETNLTHAGYRFAWAVGKALQYREVVPLDLAQSLQYWTDRASQQKADLEKVKGKPQEALMSALLNDSEHNKAALTQLKQANLPQLAVLHGNGLLAVPRYQALQEMWQSGINFADLSCARFFDAASRQQTSRDFFGKEVQLLAGLTSAVQGVTGVSSKVISATASSFSFGQSAMSAYETTLALAPDIYLLQKAVQVKKRKLRSDLDKPGLFAGSYYDVEQALLAYAEPCNFSGLKSIINEALQEKNQQDQ</sequence>
<dbReference type="RefSeq" id="WP_272751105.1">
    <property type="nucleotide sequence ID" value="NZ_JAQQLF010000006.1"/>
</dbReference>
<evidence type="ECO:0000313" key="3">
    <source>
        <dbReference type="Proteomes" id="UP001219956"/>
    </source>
</evidence>
<proteinExistence type="predicted"/>
<comment type="caution">
    <text evidence="2">The sequence shown here is derived from an EMBL/GenBank/DDBJ whole genome shotgun (WGS) entry which is preliminary data.</text>
</comment>
<dbReference type="PROSITE" id="PS51257">
    <property type="entry name" value="PROKAR_LIPOPROTEIN"/>
    <property type="match status" value="1"/>
</dbReference>
<accession>A0ABT5IVW7</accession>
<keyword evidence="1" id="KW-0732">Signal</keyword>
<protein>
    <recommendedName>
        <fullName evidence="4">Lipoprotein</fullName>
    </recommendedName>
</protein>
<gene>
    <name evidence="2" type="ORF">PQU95_05710</name>
</gene>